<dbReference type="Gene3D" id="2.30.42.10">
    <property type="match status" value="1"/>
</dbReference>
<evidence type="ECO:0000256" key="1">
    <source>
        <dbReference type="SAM" id="SignalP"/>
    </source>
</evidence>
<dbReference type="SMART" id="SM00228">
    <property type="entry name" value="PDZ"/>
    <property type="match status" value="1"/>
</dbReference>
<dbReference type="EMBL" id="FXTP01000003">
    <property type="protein sequence ID" value="SMO51688.1"/>
    <property type="molecule type" value="Genomic_DNA"/>
</dbReference>
<keyword evidence="1" id="KW-0732">Signal</keyword>
<dbReference type="InterPro" id="IPR029045">
    <property type="entry name" value="ClpP/crotonase-like_dom_sf"/>
</dbReference>
<protein>
    <submittedName>
        <fullName evidence="3">C-terminal processing protease CtpA/Prc, contains a PDZ domain</fullName>
    </submittedName>
</protein>
<dbReference type="SMART" id="SM00245">
    <property type="entry name" value="TSPc"/>
    <property type="match status" value="1"/>
</dbReference>
<name>A0A521BWY6_9BACT</name>
<dbReference type="InterPro" id="IPR005151">
    <property type="entry name" value="Tail-specific_protease"/>
</dbReference>
<dbReference type="CDD" id="cd07561">
    <property type="entry name" value="Peptidase_S41_CPP_like"/>
    <property type="match status" value="1"/>
</dbReference>
<dbReference type="Pfam" id="PF18294">
    <property type="entry name" value="Pept_S41_N"/>
    <property type="match status" value="1"/>
</dbReference>
<dbReference type="GO" id="GO:0004175">
    <property type="term" value="F:endopeptidase activity"/>
    <property type="evidence" value="ECO:0007669"/>
    <property type="project" value="TreeGrafter"/>
</dbReference>
<reference evidence="3 4" key="1">
    <citation type="submission" date="2017-05" db="EMBL/GenBank/DDBJ databases">
        <authorList>
            <person name="Varghese N."/>
            <person name="Submissions S."/>
        </authorList>
    </citation>
    <scope>NUCLEOTIDE SEQUENCE [LARGE SCALE GENOMIC DNA]</scope>
    <source>
        <strain evidence="3 4">DSM 21985</strain>
    </source>
</reference>
<dbReference type="InterPro" id="IPR041489">
    <property type="entry name" value="PDZ_6"/>
</dbReference>
<dbReference type="Proteomes" id="UP000317557">
    <property type="component" value="Unassembled WGS sequence"/>
</dbReference>
<organism evidence="3 4">
    <name type="scientific">Gracilimonas mengyeensis</name>
    <dbReference type="NCBI Taxonomy" id="1302730"/>
    <lineage>
        <taxon>Bacteria</taxon>
        <taxon>Pseudomonadati</taxon>
        <taxon>Balneolota</taxon>
        <taxon>Balneolia</taxon>
        <taxon>Balneolales</taxon>
        <taxon>Balneolaceae</taxon>
        <taxon>Gracilimonas</taxon>
    </lineage>
</organism>
<evidence type="ECO:0000313" key="4">
    <source>
        <dbReference type="Proteomes" id="UP000317557"/>
    </source>
</evidence>
<proteinExistence type="predicted"/>
<dbReference type="GO" id="GO:0007165">
    <property type="term" value="P:signal transduction"/>
    <property type="evidence" value="ECO:0007669"/>
    <property type="project" value="TreeGrafter"/>
</dbReference>
<dbReference type="Pfam" id="PF17820">
    <property type="entry name" value="PDZ_6"/>
    <property type="match status" value="1"/>
</dbReference>
<dbReference type="Gene3D" id="3.30.750.170">
    <property type="match status" value="1"/>
</dbReference>
<keyword evidence="4" id="KW-1185">Reference proteome</keyword>
<dbReference type="PROSITE" id="PS50106">
    <property type="entry name" value="PDZ"/>
    <property type="match status" value="1"/>
</dbReference>
<dbReference type="Gene3D" id="3.90.226.10">
    <property type="entry name" value="2-enoyl-CoA Hydratase, Chain A, domain 1"/>
    <property type="match status" value="1"/>
</dbReference>
<dbReference type="InterPro" id="IPR001478">
    <property type="entry name" value="PDZ"/>
</dbReference>
<evidence type="ECO:0000313" key="3">
    <source>
        <dbReference type="EMBL" id="SMO51688.1"/>
    </source>
</evidence>
<feature type="chain" id="PRO_5021700229" evidence="1">
    <location>
        <begin position="23"/>
        <end position="464"/>
    </location>
</feature>
<dbReference type="SUPFAM" id="SSF52096">
    <property type="entry name" value="ClpP/crotonase"/>
    <property type="match status" value="1"/>
</dbReference>
<gene>
    <name evidence="3" type="ORF">SAMN06265219_103184</name>
</gene>
<dbReference type="PROSITE" id="PS51257">
    <property type="entry name" value="PROKAR_LIPOPROTEIN"/>
    <property type="match status" value="1"/>
</dbReference>
<keyword evidence="3" id="KW-0378">Hydrolase</keyword>
<dbReference type="InterPro" id="IPR036034">
    <property type="entry name" value="PDZ_sf"/>
</dbReference>
<sequence>MKKRLTYILSSVLMLVIFITGCKDNPSGGGNKKGEFYEVNSWIVSTMDYYYYWNELVPEEADGELEPETFFNGMLQEDDIFSYMSDDAESLQQELQGSSYTAGFSPTFGAFSNSNGVFIIVEFVYPGTPADEAGLKRGDIILGINGVSLSRDNYLDLYYAEGEATYQLGEYDAEENAIGEGGTITINKAQIDLDPVVHTSIIDTNGTKIGYMFYAQFLVGEGDQFIESVDNALSEFEAEGVTELIVDLRYNPGGRVTAAENMANSIVPAIEADNEEVFVRYEYNDNLRSYFQSVEGINSPNLVARFSSDPVNLNLERAYFLTTSSSASASELLINGLRPYMDVVQIGTPTFGKFYGSFVLTGEDASPPNDYAVVPVTLKYANADGVSDFRDGLMPDYEVEEDIFQPEPIGDPADPMLGKALELITGEPGPVAKKRSNIPYQKLHDRVQLRKGNVLFEDFKDIRN</sequence>
<dbReference type="SUPFAM" id="SSF50156">
    <property type="entry name" value="PDZ domain-like"/>
    <property type="match status" value="1"/>
</dbReference>
<dbReference type="GO" id="GO:0008236">
    <property type="term" value="F:serine-type peptidase activity"/>
    <property type="evidence" value="ECO:0007669"/>
    <property type="project" value="InterPro"/>
</dbReference>
<dbReference type="GO" id="GO:0030288">
    <property type="term" value="C:outer membrane-bounded periplasmic space"/>
    <property type="evidence" value="ECO:0007669"/>
    <property type="project" value="TreeGrafter"/>
</dbReference>
<dbReference type="PANTHER" id="PTHR32060:SF30">
    <property type="entry name" value="CARBOXY-TERMINAL PROCESSING PROTEASE CTPA"/>
    <property type="match status" value="1"/>
</dbReference>
<dbReference type="InterPro" id="IPR041613">
    <property type="entry name" value="Pept_S41_N"/>
</dbReference>
<accession>A0A521BWY6</accession>
<dbReference type="AlphaFoldDB" id="A0A521BWY6"/>
<dbReference type="Pfam" id="PF03572">
    <property type="entry name" value="Peptidase_S41"/>
    <property type="match status" value="1"/>
</dbReference>
<keyword evidence="3" id="KW-0645">Protease</keyword>
<feature type="domain" description="PDZ" evidence="2">
    <location>
        <begin position="88"/>
        <end position="150"/>
    </location>
</feature>
<dbReference type="PANTHER" id="PTHR32060">
    <property type="entry name" value="TAIL-SPECIFIC PROTEASE"/>
    <property type="match status" value="1"/>
</dbReference>
<evidence type="ECO:0000259" key="2">
    <source>
        <dbReference type="PROSITE" id="PS50106"/>
    </source>
</evidence>
<dbReference type="GO" id="GO:0006508">
    <property type="term" value="P:proteolysis"/>
    <property type="evidence" value="ECO:0007669"/>
    <property type="project" value="UniProtKB-KW"/>
</dbReference>
<feature type="signal peptide" evidence="1">
    <location>
        <begin position="1"/>
        <end position="22"/>
    </location>
</feature>
<dbReference type="RefSeq" id="WP_185957177.1">
    <property type="nucleotide sequence ID" value="NZ_FXTP01000003.1"/>
</dbReference>